<protein>
    <submittedName>
        <fullName evidence="2">(wild Malaysian banana) hypothetical protein</fullName>
    </submittedName>
</protein>
<evidence type="ECO:0000313" key="3">
    <source>
        <dbReference type="EnsemblPlants" id="Ma08_p05380.1"/>
    </source>
</evidence>
<dbReference type="InParanoid" id="A0A804K368"/>
<sequence length="97" mass="11603">MISFGFLYLISIWIERLILHLMFIAHMREDAERSHKTKAWRILTWLVAWDSKASIINLPLWPRTCLDEPNKARKSRIRIKRNRTTKREEKGAEKGTI</sequence>
<gene>
    <name evidence="2" type="ORF">GSMUA_339040.1</name>
</gene>
<accession>A0A804K368</accession>
<dbReference type="Proteomes" id="UP000012960">
    <property type="component" value="Unplaced"/>
</dbReference>
<dbReference type="EMBL" id="HG996472">
    <property type="protein sequence ID" value="CAG1830650.1"/>
    <property type="molecule type" value="Genomic_DNA"/>
</dbReference>
<feature type="region of interest" description="Disordered" evidence="1">
    <location>
        <begin position="76"/>
        <end position="97"/>
    </location>
</feature>
<proteinExistence type="predicted"/>
<reference evidence="2" key="1">
    <citation type="submission" date="2021-03" db="EMBL/GenBank/DDBJ databases">
        <authorList>
            <consortium name="Genoscope - CEA"/>
            <person name="William W."/>
        </authorList>
    </citation>
    <scope>NUCLEOTIDE SEQUENCE</scope>
    <source>
        <strain evidence="2">Doubled-haploid Pahang</strain>
    </source>
</reference>
<name>A0A804K368_MUSAM</name>
<organism evidence="3 4">
    <name type="scientific">Musa acuminata subsp. malaccensis</name>
    <name type="common">Wild banana</name>
    <name type="synonym">Musa malaccensis</name>
    <dbReference type="NCBI Taxonomy" id="214687"/>
    <lineage>
        <taxon>Eukaryota</taxon>
        <taxon>Viridiplantae</taxon>
        <taxon>Streptophyta</taxon>
        <taxon>Embryophyta</taxon>
        <taxon>Tracheophyta</taxon>
        <taxon>Spermatophyta</taxon>
        <taxon>Magnoliopsida</taxon>
        <taxon>Liliopsida</taxon>
        <taxon>Zingiberales</taxon>
        <taxon>Musaceae</taxon>
        <taxon>Musa</taxon>
    </lineage>
</organism>
<dbReference type="Gramene" id="Ma08_t05380.1">
    <property type="protein sequence ID" value="Ma08_p05380.1"/>
    <property type="gene ID" value="Ma08_g05380"/>
</dbReference>
<feature type="compositionally biased region" description="Basic and acidic residues" evidence="1">
    <location>
        <begin position="85"/>
        <end position="97"/>
    </location>
</feature>
<reference evidence="3" key="2">
    <citation type="submission" date="2021-05" db="UniProtKB">
        <authorList>
            <consortium name="EnsemblPlants"/>
        </authorList>
    </citation>
    <scope>IDENTIFICATION</scope>
    <source>
        <strain evidence="3">subsp. malaccensis</strain>
    </source>
</reference>
<keyword evidence="4" id="KW-1185">Reference proteome</keyword>
<evidence type="ECO:0000313" key="4">
    <source>
        <dbReference type="Proteomes" id="UP000012960"/>
    </source>
</evidence>
<dbReference type="EnsemblPlants" id="Ma08_t05380.1">
    <property type="protein sequence ID" value="Ma08_p05380.1"/>
    <property type="gene ID" value="Ma08_g05380"/>
</dbReference>
<dbReference type="AlphaFoldDB" id="A0A804K368"/>
<evidence type="ECO:0000313" key="2">
    <source>
        <dbReference type="EMBL" id="CAG1830650.1"/>
    </source>
</evidence>
<evidence type="ECO:0000256" key="1">
    <source>
        <dbReference type="SAM" id="MobiDB-lite"/>
    </source>
</evidence>